<keyword evidence="9" id="KW-0472">Membrane</keyword>
<keyword evidence="10" id="KW-0998">Cell outer membrane</keyword>
<evidence type="ECO:0000259" key="12">
    <source>
        <dbReference type="Pfam" id="PF13609"/>
    </source>
</evidence>
<evidence type="ECO:0000313" key="14">
    <source>
        <dbReference type="Proteomes" id="UP000023795"/>
    </source>
</evidence>
<dbReference type="PANTHER" id="PTHR34501:SF9">
    <property type="entry name" value="MAJOR OUTER MEMBRANE PROTEIN P.IA"/>
    <property type="match status" value="1"/>
</dbReference>
<evidence type="ECO:0000256" key="9">
    <source>
        <dbReference type="ARBA" id="ARBA00023136"/>
    </source>
</evidence>
<dbReference type="GO" id="GO:0009279">
    <property type="term" value="C:cell outer membrane"/>
    <property type="evidence" value="ECO:0007669"/>
    <property type="project" value="UniProtKB-SubCell"/>
</dbReference>
<keyword evidence="8" id="KW-0626">Porin</keyword>
<evidence type="ECO:0000313" key="13">
    <source>
        <dbReference type="EMBL" id="ELA08887.1"/>
    </source>
</evidence>
<accession>L2F775</accession>
<keyword evidence="7" id="KW-0406">Ion transport</keyword>
<dbReference type="PANTHER" id="PTHR34501">
    <property type="entry name" value="PROTEIN YDDL-RELATED"/>
    <property type="match status" value="1"/>
</dbReference>
<dbReference type="eggNOG" id="COG3203">
    <property type="taxonomic scope" value="Bacteria"/>
</dbReference>
<keyword evidence="4" id="KW-1134">Transmembrane beta strand</keyword>
<dbReference type="GO" id="GO:0015288">
    <property type="term" value="F:porin activity"/>
    <property type="evidence" value="ECO:0007669"/>
    <property type="project" value="UniProtKB-KW"/>
</dbReference>
<evidence type="ECO:0000256" key="1">
    <source>
        <dbReference type="ARBA" id="ARBA00004571"/>
    </source>
</evidence>
<keyword evidence="3" id="KW-0813">Transport</keyword>
<feature type="signal peptide" evidence="11">
    <location>
        <begin position="1"/>
        <end position="19"/>
    </location>
</feature>
<keyword evidence="14" id="KW-1185">Reference proteome</keyword>
<dbReference type="PRINTS" id="PR00184">
    <property type="entry name" value="NEISSPPORIN"/>
</dbReference>
<dbReference type="Proteomes" id="UP000023795">
    <property type="component" value="Unassembled WGS sequence"/>
</dbReference>
<dbReference type="InterPro" id="IPR023614">
    <property type="entry name" value="Porin_dom_sf"/>
</dbReference>
<name>L2F775_9GAMM</name>
<organism evidence="13 14">
    <name type="scientific">Moraxella macacae 0408225</name>
    <dbReference type="NCBI Taxonomy" id="1230338"/>
    <lineage>
        <taxon>Bacteria</taxon>
        <taxon>Pseudomonadati</taxon>
        <taxon>Pseudomonadota</taxon>
        <taxon>Gammaproteobacteria</taxon>
        <taxon>Moraxellales</taxon>
        <taxon>Moraxellaceae</taxon>
        <taxon>Moraxella</taxon>
    </lineage>
</organism>
<keyword evidence="5" id="KW-0812">Transmembrane</keyword>
<dbReference type="AlphaFoldDB" id="L2F775"/>
<dbReference type="GO" id="GO:0046930">
    <property type="term" value="C:pore complex"/>
    <property type="evidence" value="ECO:0007669"/>
    <property type="project" value="UniProtKB-KW"/>
</dbReference>
<dbReference type="RefSeq" id="WP_009501263.1">
    <property type="nucleotide sequence ID" value="NZ_ANIN01000001.1"/>
</dbReference>
<dbReference type="SUPFAM" id="SSF56935">
    <property type="entry name" value="Porins"/>
    <property type="match status" value="1"/>
</dbReference>
<dbReference type="OrthoDB" id="8957883at2"/>
<dbReference type="InterPro" id="IPR050298">
    <property type="entry name" value="Gram-neg_bact_OMP"/>
</dbReference>
<dbReference type="PATRIC" id="fig|1230338.3.peg.149"/>
<evidence type="ECO:0000256" key="2">
    <source>
        <dbReference type="ARBA" id="ARBA00011233"/>
    </source>
</evidence>
<dbReference type="Pfam" id="PF13609">
    <property type="entry name" value="Porin_4"/>
    <property type="match status" value="1"/>
</dbReference>
<dbReference type="EMBL" id="ANIN01000001">
    <property type="protein sequence ID" value="ELA08887.1"/>
    <property type="molecule type" value="Genomic_DNA"/>
</dbReference>
<evidence type="ECO:0000256" key="8">
    <source>
        <dbReference type="ARBA" id="ARBA00023114"/>
    </source>
</evidence>
<dbReference type="STRING" id="1230338.MOMA_00705"/>
<feature type="domain" description="Porin" evidence="12">
    <location>
        <begin position="7"/>
        <end position="309"/>
    </location>
</feature>
<evidence type="ECO:0000256" key="4">
    <source>
        <dbReference type="ARBA" id="ARBA00022452"/>
    </source>
</evidence>
<evidence type="ECO:0000256" key="5">
    <source>
        <dbReference type="ARBA" id="ARBA00022692"/>
    </source>
</evidence>
<protein>
    <submittedName>
        <fullName evidence="13">Outer membrane porin M35</fullName>
    </submittedName>
</protein>
<gene>
    <name evidence="13" type="ORF">MOMA_00705</name>
</gene>
<evidence type="ECO:0000256" key="7">
    <source>
        <dbReference type="ARBA" id="ARBA00023065"/>
    </source>
</evidence>
<sequence>MKKLLLATAVAALSVSAQAAPQVYGKVFLTVDSDVIGETKTTTTTETYTATNNAKPTVKVTTAKTKAARTPSLNSRASRIGFKGSEALTDNTDVVYKLEYRLEADSAGGRNFESRDTYLGLANKQYGTVMAGRLTAIDGMVDYANVAKGPFDGVGASFDAPRVNDAFAYVSPNYSGLSVLAMYGTVQKDWGVAAKYEPKGQPFKAGASYVKTRAVKAARVSGSYDASPNITVGGLYQLSDYNTQNKENALTVSAEFATETPWKAYAQLDMAKNVGGVKNNEGKRAVVGGMYEFNKATTGHVYAGYSKGNTTKVSDKRTNGAGDVITTKAESTGLGVGAGLEYKF</sequence>
<feature type="chain" id="PRO_5003957886" evidence="11">
    <location>
        <begin position="20"/>
        <end position="344"/>
    </location>
</feature>
<proteinExistence type="predicted"/>
<reference evidence="13 14" key="1">
    <citation type="journal article" date="2013" name="Genome Announc.">
        <title>Genome Sequence of Moraxella macacae 0408225, a Novel Bacterial Species Isolated from a Cynomolgus Macaque with Epistaxis.</title>
        <authorList>
            <person name="Ladner J.T."/>
            <person name="Whitehouse C.A."/>
            <person name="Koroleva G.I."/>
            <person name="Palacios G.F."/>
        </authorList>
    </citation>
    <scope>NUCLEOTIDE SEQUENCE [LARGE SCALE GENOMIC DNA]</scope>
    <source>
        <strain evidence="13 14">0408225</strain>
    </source>
</reference>
<comment type="subunit">
    <text evidence="2">Homotrimer.</text>
</comment>
<dbReference type="InterPro" id="IPR002299">
    <property type="entry name" value="Porin_Neis"/>
</dbReference>
<dbReference type="InterPro" id="IPR001702">
    <property type="entry name" value="Porin_Gram-ve"/>
</dbReference>
<dbReference type="InterPro" id="IPR033900">
    <property type="entry name" value="Gram_neg_porin_domain"/>
</dbReference>
<evidence type="ECO:0000256" key="6">
    <source>
        <dbReference type="ARBA" id="ARBA00022729"/>
    </source>
</evidence>
<dbReference type="Gene3D" id="2.40.160.10">
    <property type="entry name" value="Porin"/>
    <property type="match status" value="1"/>
</dbReference>
<dbReference type="GO" id="GO:0034220">
    <property type="term" value="P:monoatomic ion transmembrane transport"/>
    <property type="evidence" value="ECO:0007669"/>
    <property type="project" value="InterPro"/>
</dbReference>
<dbReference type="PRINTS" id="PR00182">
    <property type="entry name" value="ECOLNEIPORIN"/>
</dbReference>
<evidence type="ECO:0000256" key="3">
    <source>
        <dbReference type="ARBA" id="ARBA00022448"/>
    </source>
</evidence>
<keyword evidence="6 11" id="KW-0732">Signal</keyword>
<evidence type="ECO:0000256" key="10">
    <source>
        <dbReference type="ARBA" id="ARBA00023237"/>
    </source>
</evidence>
<evidence type="ECO:0000256" key="11">
    <source>
        <dbReference type="SAM" id="SignalP"/>
    </source>
</evidence>
<comment type="subcellular location">
    <subcellularLocation>
        <location evidence="1">Cell outer membrane</location>
        <topology evidence="1">Multi-pass membrane protein</topology>
    </subcellularLocation>
</comment>
<dbReference type="CDD" id="cd00342">
    <property type="entry name" value="gram_neg_porins"/>
    <property type="match status" value="1"/>
</dbReference>
<comment type="caution">
    <text evidence="13">The sequence shown here is derived from an EMBL/GenBank/DDBJ whole genome shotgun (WGS) entry which is preliminary data.</text>
</comment>